<sequence>MLAVHIGTVAELPYRDRTIRSAFVKRETSGPVTVTTLGLRGDEQGDRTKHGGPDKAVCLFPAEHYPHYESRLGRRLERPAFGENLTTCGLLEDNLCIGDVLRIGTALCEVSVPRNPCFRIGARHGATEFVLWMEHSGLTGCYLRVLHTGQVTAGCRIELIHRPRPDAAVAEANRVMHRDRGDWPTIRRLLTVPQLGAAWRRTLSRRVETGAAEDQTRRRYGPLSDTVQEGPA</sequence>
<protein>
    <recommendedName>
        <fullName evidence="2">MOSC domain-containing protein</fullName>
    </recommendedName>
</protein>
<gene>
    <name evidence="3" type="primary">yflK</name>
    <name evidence="3" type="ORF">Pro02_63380</name>
</gene>
<dbReference type="PANTHER" id="PTHR30212:SF2">
    <property type="entry name" value="PROTEIN YIIM"/>
    <property type="match status" value="1"/>
</dbReference>
<dbReference type="InterPro" id="IPR005163">
    <property type="entry name" value="Tri_helical_YiiM-like"/>
</dbReference>
<dbReference type="Proteomes" id="UP000655044">
    <property type="component" value="Unassembled WGS sequence"/>
</dbReference>
<evidence type="ECO:0000313" key="3">
    <source>
        <dbReference type="EMBL" id="GIH87930.1"/>
    </source>
</evidence>
<dbReference type="GO" id="GO:0030151">
    <property type="term" value="F:molybdenum ion binding"/>
    <property type="evidence" value="ECO:0007669"/>
    <property type="project" value="InterPro"/>
</dbReference>
<feature type="region of interest" description="Disordered" evidence="1">
    <location>
        <begin position="208"/>
        <end position="232"/>
    </location>
</feature>
<dbReference type="InterPro" id="IPR052353">
    <property type="entry name" value="Benzoxazolinone_Detox_Enz"/>
</dbReference>
<accession>A0A8J3S729</accession>
<dbReference type="PROSITE" id="PS51340">
    <property type="entry name" value="MOSC"/>
    <property type="match status" value="1"/>
</dbReference>
<evidence type="ECO:0000259" key="2">
    <source>
        <dbReference type="PROSITE" id="PS51340"/>
    </source>
</evidence>
<dbReference type="PANTHER" id="PTHR30212">
    <property type="entry name" value="PROTEIN YIIM"/>
    <property type="match status" value="1"/>
</dbReference>
<dbReference type="GO" id="GO:0030170">
    <property type="term" value="F:pyridoxal phosphate binding"/>
    <property type="evidence" value="ECO:0007669"/>
    <property type="project" value="InterPro"/>
</dbReference>
<organism evidence="3 4">
    <name type="scientific">Planobispora rosea</name>
    <dbReference type="NCBI Taxonomy" id="35762"/>
    <lineage>
        <taxon>Bacteria</taxon>
        <taxon>Bacillati</taxon>
        <taxon>Actinomycetota</taxon>
        <taxon>Actinomycetes</taxon>
        <taxon>Streptosporangiales</taxon>
        <taxon>Streptosporangiaceae</taxon>
        <taxon>Planobispora</taxon>
    </lineage>
</organism>
<comment type="caution">
    <text evidence="3">The sequence shown here is derived from an EMBL/GenBank/DDBJ whole genome shotgun (WGS) entry which is preliminary data.</text>
</comment>
<dbReference type="InterPro" id="IPR011037">
    <property type="entry name" value="Pyrv_Knase-like_insert_dom_sf"/>
</dbReference>
<dbReference type="Pfam" id="PF03473">
    <property type="entry name" value="MOSC"/>
    <property type="match status" value="1"/>
</dbReference>
<dbReference type="EMBL" id="BOOI01000069">
    <property type="protein sequence ID" value="GIH87930.1"/>
    <property type="molecule type" value="Genomic_DNA"/>
</dbReference>
<proteinExistence type="predicted"/>
<dbReference type="AlphaFoldDB" id="A0A8J3S729"/>
<reference evidence="3" key="1">
    <citation type="submission" date="2021-01" db="EMBL/GenBank/DDBJ databases">
        <title>Whole genome shotgun sequence of Planobispora rosea NBRC 15558.</title>
        <authorList>
            <person name="Komaki H."/>
            <person name="Tamura T."/>
        </authorList>
    </citation>
    <scope>NUCLEOTIDE SEQUENCE</scope>
    <source>
        <strain evidence="3">NBRC 15558</strain>
    </source>
</reference>
<evidence type="ECO:0000313" key="4">
    <source>
        <dbReference type="Proteomes" id="UP000655044"/>
    </source>
</evidence>
<dbReference type="Pfam" id="PF03475">
    <property type="entry name" value="YiiM_3-alpha"/>
    <property type="match status" value="1"/>
</dbReference>
<feature type="domain" description="MOSC" evidence="2">
    <location>
        <begin position="26"/>
        <end position="160"/>
    </location>
</feature>
<evidence type="ECO:0000256" key="1">
    <source>
        <dbReference type="SAM" id="MobiDB-lite"/>
    </source>
</evidence>
<name>A0A8J3S729_PLARO</name>
<dbReference type="SUPFAM" id="SSF50800">
    <property type="entry name" value="PK beta-barrel domain-like"/>
    <property type="match status" value="1"/>
</dbReference>
<keyword evidence="4" id="KW-1185">Reference proteome</keyword>
<dbReference type="InterPro" id="IPR005302">
    <property type="entry name" value="MoCF_Sase_C"/>
</dbReference>
<dbReference type="GO" id="GO:0003824">
    <property type="term" value="F:catalytic activity"/>
    <property type="evidence" value="ECO:0007669"/>
    <property type="project" value="InterPro"/>
</dbReference>
<dbReference type="Gene3D" id="2.40.33.20">
    <property type="entry name" value="PK beta-barrel domain-like"/>
    <property type="match status" value="1"/>
</dbReference>